<dbReference type="OrthoDB" id="441210at2759"/>
<organism evidence="5 6">
    <name type="scientific">Hortaea werneckii</name>
    <name type="common">Black yeast</name>
    <name type="synonym">Cladosporium werneckii</name>
    <dbReference type="NCBI Taxonomy" id="91943"/>
    <lineage>
        <taxon>Eukaryota</taxon>
        <taxon>Fungi</taxon>
        <taxon>Dikarya</taxon>
        <taxon>Ascomycota</taxon>
        <taxon>Pezizomycotina</taxon>
        <taxon>Dothideomycetes</taxon>
        <taxon>Dothideomycetidae</taxon>
        <taxon>Mycosphaerellales</taxon>
        <taxon>Teratosphaeriaceae</taxon>
        <taxon>Hortaea</taxon>
    </lineage>
</organism>
<keyword evidence="2" id="KW-0175">Coiled coil</keyword>
<protein>
    <recommendedName>
        <fullName evidence="4">RING-type domain-containing protein</fullName>
    </recommendedName>
</protein>
<reference evidence="5 6" key="1">
    <citation type="journal article" date="2018" name="BMC Genomics">
        <title>Genomic evidence for intraspecific hybridization in a clonal and extremely halotolerant yeast.</title>
        <authorList>
            <person name="Gostincar C."/>
            <person name="Stajich J.E."/>
            <person name="Zupancic J."/>
            <person name="Zalar P."/>
            <person name="Gunde-Cimerman N."/>
        </authorList>
    </citation>
    <scope>NUCLEOTIDE SEQUENCE [LARGE SCALE GENOMIC DNA]</scope>
    <source>
        <strain evidence="5 6">EXF-2788</strain>
    </source>
</reference>
<dbReference type="Proteomes" id="UP000268823">
    <property type="component" value="Unassembled WGS sequence"/>
</dbReference>
<name>A0A3M7FVY7_HORWE</name>
<feature type="coiled-coil region" evidence="2">
    <location>
        <begin position="173"/>
        <end position="207"/>
    </location>
</feature>
<dbReference type="GO" id="GO:0008270">
    <property type="term" value="F:zinc ion binding"/>
    <property type="evidence" value="ECO:0007669"/>
    <property type="project" value="UniProtKB-KW"/>
</dbReference>
<dbReference type="GO" id="GO:0061630">
    <property type="term" value="F:ubiquitin protein ligase activity"/>
    <property type="evidence" value="ECO:0007669"/>
    <property type="project" value="InterPro"/>
</dbReference>
<keyword evidence="1" id="KW-0863">Zinc-finger</keyword>
<dbReference type="PANTHER" id="PTHR14305">
    <property type="entry name" value="E3 UBIQUITIN-PROTEIN LIGASE CCNB1IP1"/>
    <property type="match status" value="1"/>
</dbReference>
<evidence type="ECO:0000256" key="3">
    <source>
        <dbReference type="SAM" id="MobiDB-lite"/>
    </source>
</evidence>
<dbReference type="InterPro" id="IPR042448">
    <property type="entry name" value="CCNB1IP1"/>
</dbReference>
<gene>
    <name evidence="5" type="ORF">D0861_02175</name>
</gene>
<dbReference type="InterPro" id="IPR001841">
    <property type="entry name" value="Znf_RING"/>
</dbReference>
<feature type="region of interest" description="Disordered" evidence="3">
    <location>
        <begin position="344"/>
        <end position="363"/>
    </location>
</feature>
<evidence type="ECO:0000256" key="1">
    <source>
        <dbReference type="PROSITE-ProRule" id="PRU00175"/>
    </source>
</evidence>
<evidence type="ECO:0000313" key="6">
    <source>
        <dbReference type="Proteomes" id="UP000268823"/>
    </source>
</evidence>
<dbReference type="InterPro" id="IPR013083">
    <property type="entry name" value="Znf_RING/FYVE/PHD"/>
</dbReference>
<feature type="domain" description="RING-type" evidence="4">
    <location>
        <begin position="12"/>
        <end position="52"/>
    </location>
</feature>
<dbReference type="GO" id="GO:0007131">
    <property type="term" value="P:reciprocal meiotic recombination"/>
    <property type="evidence" value="ECO:0007669"/>
    <property type="project" value="InterPro"/>
</dbReference>
<keyword evidence="1" id="KW-0479">Metal-binding</keyword>
<dbReference type="PROSITE" id="PS50089">
    <property type="entry name" value="ZF_RING_2"/>
    <property type="match status" value="1"/>
</dbReference>
<dbReference type="Gene3D" id="3.30.40.10">
    <property type="entry name" value="Zinc/RING finger domain, C3HC4 (zinc finger)"/>
    <property type="match status" value="1"/>
</dbReference>
<evidence type="ECO:0000259" key="4">
    <source>
        <dbReference type="PROSITE" id="PS50089"/>
    </source>
</evidence>
<dbReference type="GO" id="GO:0000795">
    <property type="term" value="C:synaptonemal complex"/>
    <property type="evidence" value="ECO:0007669"/>
    <property type="project" value="InterPro"/>
</dbReference>
<proteinExistence type="predicted"/>
<accession>A0A3M7FVY7</accession>
<dbReference type="EMBL" id="QWIR01000024">
    <property type="protein sequence ID" value="RMY93025.1"/>
    <property type="molecule type" value="Genomic_DNA"/>
</dbReference>
<keyword evidence="1" id="KW-0862">Zinc</keyword>
<comment type="caution">
    <text evidence="5">The sequence shown here is derived from an EMBL/GenBank/DDBJ whole genome shotgun (WGS) entry which is preliminary data.</text>
</comment>
<dbReference type="AlphaFoldDB" id="A0A3M7FVY7"/>
<sequence>MDFSLRCNSLKCRTALSDRAVVTTCSHIFCEPCSETLGLATPNGARVCPACETHLANPDDAVVTQLNPTEDYKTSVLSGLSPSIIMECAGRGLAFYSYQTTQEIVYQEFLARSLTDKYSSLSTHLDKVIHDANSEITGLREKLAGNAFVSLKISGLQADTNEVQGMHMEQKALEEKNHQLVDAFREKSKTQQQLQKLYQTLKQQQLAAGMEIAADHDAEHTLNAADVAQRDHRFRQSRAGSRGSGGGLGQSRTVNDFAAHMNSRAQMAPPRNMQVPSTPSGTRQRLPLYGANGSIMSQSQHGGLQQSAACRTTLHDLDPNVYGNSNAAGHGFSAGMKVGRHPNGPVNRSGISSAAGFGRPIVR</sequence>
<evidence type="ECO:0000313" key="5">
    <source>
        <dbReference type="EMBL" id="RMY93025.1"/>
    </source>
</evidence>
<evidence type="ECO:0000256" key="2">
    <source>
        <dbReference type="SAM" id="Coils"/>
    </source>
</evidence>
<dbReference type="VEuPathDB" id="FungiDB:BTJ68_11788"/>
<dbReference type="PANTHER" id="PTHR14305:SF0">
    <property type="entry name" value="E3 UBIQUITIN-PROTEIN LIGASE CCNB1IP1"/>
    <property type="match status" value="1"/>
</dbReference>
<dbReference type="Pfam" id="PF14634">
    <property type="entry name" value="zf-RING_5"/>
    <property type="match status" value="1"/>
</dbReference>
<dbReference type="SUPFAM" id="SSF57850">
    <property type="entry name" value="RING/U-box"/>
    <property type="match status" value="1"/>
</dbReference>